<gene>
    <name evidence="2" type="ORF">DY000_02021020</name>
    <name evidence="1" type="ORF">DY000_02021021</name>
</gene>
<sequence>MVFTTQHDVCFSNYVSDYFRADILHLQVMHMFLSTKDIYLTKNPEGKLLVKIGNFSYTAFPGEDVMANI</sequence>
<dbReference type="EMBL" id="QGKV02000299">
    <property type="protein sequence ID" value="KAF3597093.1"/>
    <property type="molecule type" value="Genomic_DNA"/>
</dbReference>
<evidence type="ECO:0000313" key="3">
    <source>
        <dbReference type="Proteomes" id="UP000266723"/>
    </source>
</evidence>
<organism evidence="2 3">
    <name type="scientific">Brassica cretica</name>
    <name type="common">Mustard</name>
    <dbReference type="NCBI Taxonomy" id="69181"/>
    <lineage>
        <taxon>Eukaryota</taxon>
        <taxon>Viridiplantae</taxon>
        <taxon>Streptophyta</taxon>
        <taxon>Embryophyta</taxon>
        <taxon>Tracheophyta</taxon>
        <taxon>Spermatophyta</taxon>
        <taxon>Magnoliopsida</taxon>
        <taxon>eudicotyledons</taxon>
        <taxon>Gunneridae</taxon>
        <taxon>Pentapetalae</taxon>
        <taxon>rosids</taxon>
        <taxon>malvids</taxon>
        <taxon>Brassicales</taxon>
        <taxon>Brassicaceae</taxon>
        <taxon>Brassiceae</taxon>
        <taxon>Brassica</taxon>
    </lineage>
</organism>
<dbReference type="Proteomes" id="UP000266723">
    <property type="component" value="Unassembled WGS sequence"/>
</dbReference>
<name>A0ABQ7EIM6_BRACR</name>
<keyword evidence="3" id="KW-1185">Reference proteome</keyword>
<evidence type="ECO:0000313" key="1">
    <source>
        <dbReference type="EMBL" id="KAF3597092.1"/>
    </source>
</evidence>
<reference evidence="2" key="1">
    <citation type="submission" date="2019-12" db="EMBL/GenBank/DDBJ databases">
        <authorList>
            <person name="Studholme D.J."/>
            <person name="Sarris P."/>
        </authorList>
    </citation>
    <scope>NUCLEOTIDE SEQUENCE</scope>
    <source>
        <strain evidence="2">PFS-1207/04</strain>
        <tissue evidence="2">Leaf</tissue>
    </source>
</reference>
<protein>
    <submittedName>
        <fullName evidence="2">Uncharacterized protein</fullName>
    </submittedName>
</protein>
<evidence type="ECO:0000313" key="2">
    <source>
        <dbReference type="EMBL" id="KAF3597093.1"/>
    </source>
</evidence>
<accession>A0ABQ7EIM6</accession>
<comment type="caution">
    <text evidence="2">The sequence shown here is derived from an EMBL/GenBank/DDBJ whole genome shotgun (WGS) entry which is preliminary data.</text>
</comment>
<reference evidence="2 3" key="2">
    <citation type="journal article" date="2020" name="BMC Genomics">
        <title>Intraspecific diversification of the crop wild relative Brassica cretica Lam. using demographic model selection.</title>
        <authorList>
            <person name="Kioukis A."/>
            <person name="Michalopoulou V.A."/>
            <person name="Briers L."/>
            <person name="Pirintsos S."/>
            <person name="Studholme D.J."/>
            <person name="Pavlidis P."/>
            <person name="Sarris P.F."/>
        </authorList>
    </citation>
    <scope>NUCLEOTIDE SEQUENCE [LARGE SCALE GENOMIC DNA]</scope>
    <source>
        <strain evidence="3">cv. PFS-1207/04</strain>
        <strain evidence="2">PFS-1207/04</strain>
    </source>
</reference>
<dbReference type="EMBL" id="QGKV02000299">
    <property type="protein sequence ID" value="KAF3597092.1"/>
    <property type="molecule type" value="Genomic_DNA"/>
</dbReference>
<proteinExistence type="predicted"/>